<dbReference type="AlphaFoldDB" id="A0A415BTA9"/>
<dbReference type="EMBL" id="QRLF01000011">
    <property type="protein sequence ID" value="RHI92146.1"/>
    <property type="molecule type" value="Genomic_DNA"/>
</dbReference>
<dbReference type="Gene3D" id="2.60.40.2620">
    <property type="entry name" value="Fimbrillin-like"/>
    <property type="match status" value="1"/>
</dbReference>
<dbReference type="InterPro" id="IPR025049">
    <property type="entry name" value="Mfa-like_1"/>
</dbReference>
<reference evidence="1 2" key="1">
    <citation type="submission" date="2018-08" db="EMBL/GenBank/DDBJ databases">
        <title>A genome reference for cultivated species of the human gut microbiota.</title>
        <authorList>
            <person name="Zou Y."/>
            <person name="Xue W."/>
            <person name="Luo G."/>
        </authorList>
    </citation>
    <scope>NUCLEOTIDE SEQUENCE [LARGE SCALE GENOMIC DNA]</scope>
    <source>
        <strain evidence="1 2">AM13-21</strain>
    </source>
</reference>
<evidence type="ECO:0000313" key="2">
    <source>
        <dbReference type="Proteomes" id="UP000285777"/>
    </source>
</evidence>
<proteinExistence type="predicted"/>
<dbReference type="PROSITE" id="PS51257">
    <property type="entry name" value="PROKAR_LIPOPROTEIN"/>
    <property type="match status" value="1"/>
</dbReference>
<dbReference type="Pfam" id="PF13149">
    <property type="entry name" value="Mfa_like_1"/>
    <property type="match status" value="1"/>
</dbReference>
<dbReference type="CDD" id="cd13121">
    <property type="entry name" value="BF2867_like_C"/>
    <property type="match status" value="1"/>
</dbReference>
<dbReference type="CDD" id="cd13120">
    <property type="entry name" value="BF2867_like_N"/>
    <property type="match status" value="1"/>
</dbReference>
<protein>
    <submittedName>
        <fullName evidence="1">Fimbrillin family protein</fullName>
    </submittedName>
</protein>
<name>A0A415BTA9_PHOVU</name>
<dbReference type="InterPro" id="IPR042278">
    <property type="entry name" value="Mfa-like_1_N"/>
</dbReference>
<dbReference type="Gene3D" id="2.60.40.2630">
    <property type="match status" value="1"/>
</dbReference>
<organism evidence="1 2">
    <name type="scientific">Phocaeicola vulgatus</name>
    <name type="common">Bacteroides vulgatus</name>
    <dbReference type="NCBI Taxonomy" id="821"/>
    <lineage>
        <taxon>Bacteria</taxon>
        <taxon>Pseudomonadati</taxon>
        <taxon>Bacteroidota</taxon>
        <taxon>Bacteroidia</taxon>
        <taxon>Bacteroidales</taxon>
        <taxon>Bacteroidaceae</taxon>
        <taxon>Phocaeicola</taxon>
    </lineage>
</organism>
<sequence length="322" mass="34962">MKNYILLTAAALMLGACSNDENLDNPNGPVELRLTSGLEVQTRAAHGLNTQLKNGEEVHVWVDDATTDQKLYTNNILAAGDQGVLTGGITMYFPETGNNVDIYAIHGNWGSTALTGFWGTEQTHSVAQDQRTEQTTDGYAKSDLVYAKSQDVKRGQNPTTVNLTFTHLLSKVEVVLVPGKGYPNINKVEILNTKLEAKFTPNRESEITATADGTIDGTTLNAIEIDKDLTSSKNAAGDDESKKNLNEAVIVPQTLAKGTPFIRVTTNEGGELIYRLKEETTFALATKYRYTITANLTGLEVTATITPWDQKTGDDNGTAEMQ</sequence>
<dbReference type="Proteomes" id="UP000285777">
    <property type="component" value="Unassembled WGS sequence"/>
</dbReference>
<gene>
    <name evidence="1" type="ORF">DW150_08050</name>
</gene>
<comment type="caution">
    <text evidence="1">The sequence shown here is derived from an EMBL/GenBank/DDBJ whole genome shotgun (WGS) entry which is preliminary data.</text>
</comment>
<accession>A0A415BTA9</accession>
<evidence type="ECO:0000313" key="1">
    <source>
        <dbReference type="EMBL" id="RHI92146.1"/>
    </source>
</evidence>